<keyword evidence="6 11" id="KW-0269">Exonuclease</keyword>
<dbReference type="GO" id="GO:0043139">
    <property type="term" value="F:5'-3' DNA helicase activity"/>
    <property type="evidence" value="ECO:0007669"/>
    <property type="project" value="UniProtKB-UniRule"/>
</dbReference>
<keyword evidence="9 11" id="KW-0234">DNA repair</keyword>
<keyword evidence="3 11" id="KW-0227">DNA damage</keyword>
<dbReference type="HAMAP" id="MF_01487">
    <property type="entry name" value="RecD"/>
    <property type="match status" value="1"/>
</dbReference>
<dbReference type="SMART" id="SM00382">
    <property type="entry name" value="AAA"/>
    <property type="match status" value="1"/>
</dbReference>
<dbReference type="Gene3D" id="1.10.10.1020">
    <property type="entry name" value="RecBCD complex, subunit RecD, N-terminal domain"/>
    <property type="match status" value="1"/>
</dbReference>
<dbReference type="RefSeq" id="WP_158366041.1">
    <property type="nucleotide sequence ID" value="NZ_CP034882.1"/>
</dbReference>
<dbReference type="InterPro" id="IPR027417">
    <property type="entry name" value="P-loop_NTPase"/>
</dbReference>
<evidence type="ECO:0000256" key="2">
    <source>
        <dbReference type="ARBA" id="ARBA00022741"/>
    </source>
</evidence>
<comment type="similarity">
    <text evidence="11">Belongs to the RecD family.</text>
</comment>
<keyword evidence="7 11" id="KW-0067">ATP-binding</keyword>
<comment type="miscellaneous">
    <text evidence="11">In the RecBCD complex, RecB has a slow 3'-5' helicase, an exonuclease activity and loads RecA onto ssDNA, RecD has a fast 5'-3' helicase activity, while RecC stimulates the ATPase and processivity of the RecB helicase and contributes to recognition of the Chi site.</text>
</comment>
<dbReference type="SUPFAM" id="SSF52540">
    <property type="entry name" value="P-loop containing nucleoside triphosphate hydrolases"/>
    <property type="match status" value="2"/>
</dbReference>
<comment type="subunit">
    <text evidence="11">Heterotrimer of RecB, RecC and RecD. All subunits contribute to DNA-binding.</text>
</comment>
<feature type="domain" description="AAA+ ATPase" evidence="12">
    <location>
        <begin position="162"/>
        <end position="318"/>
    </location>
</feature>
<evidence type="ECO:0000313" key="14">
    <source>
        <dbReference type="Proteomes" id="UP001163440"/>
    </source>
</evidence>
<dbReference type="InterPro" id="IPR003593">
    <property type="entry name" value="AAA+_ATPase"/>
</dbReference>
<keyword evidence="10 11" id="KW-0413">Isomerase</keyword>
<evidence type="ECO:0000256" key="6">
    <source>
        <dbReference type="ARBA" id="ARBA00022839"/>
    </source>
</evidence>
<gene>
    <name evidence="11 13" type="primary">recD</name>
    <name evidence="13" type="ORF">OW720_02350</name>
</gene>
<dbReference type="GO" id="GO:0008854">
    <property type="term" value="F:exodeoxyribonuclease V activity"/>
    <property type="evidence" value="ECO:0007669"/>
    <property type="project" value="InterPro"/>
</dbReference>
<evidence type="ECO:0000256" key="4">
    <source>
        <dbReference type="ARBA" id="ARBA00022801"/>
    </source>
</evidence>
<dbReference type="GO" id="GO:0017116">
    <property type="term" value="F:single-stranded DNA helicase activity"/>
    <property type="evidence" value="ECO:0007669"/>
    <property type="project" value="TreeGrafter"/>
</dbReference>
<keyword evidence="2 11" id="KW-0547">Nucleotide-binding</keyword>
<comment type="catalytic activity">
    <reaction evidence="11">
        <text>ATP + H2O = ADP + phosphate + H(+)</text>
        <dbReference type="Rhea" id="RHEA:13065"/>
        <dbReference type="ChEBI" id="CHEBI:15377"/>
        <dbReference type="ChEBI" id="CHEBI:15378"/>
        <dbReference type="ChEBI" id="CHEBI:30616"/>
        <dbReference type="ChEBI" id="CHEBI:43474"/>
        <dbReference type="ChEBI" id="CHEBI:456216"/>
        <dbReference type="EC" id="5.6.2.3"/>
    </reaction>
</comment>
<dbReference type="PANTHER" id="PTHR43788">
    <property type="entry name" value="DNA2/NAM7 HELICASE FAMILY MEMBER"/>
    <property type="match status" value="1"/>
</dbReference>
<dbReference type="InterPro" id="IPR049550">
    <property type="entry name" value="RecD_N"/>
</dbReference>
<proteinExistence type="inferred from homology"/>
<dbReference type="Gene3D" id="3.40.50.300">
    <property type="entry name" value="P-loop containing nucleotide triphosphate hydrolases"/>
    <property type="match status" value="3"/>
</dbReference>
<dbReference type="NCBIfam" id="TIGR01447">
    <property type="entry name" value="recD"/>
    <property type="match status" value="1"/>
</dbReference>
<name>A0AAJ5PUI5_9GAMM</name>
<protein>
    <recommendedName>
        <fullName evidence="11">RecBCD enzyme subunit RecD</fullName>
        <ecNumber evidence="11">5.6.2.3</ecNumber>
    </recommendedName>
    <alternativeName>
        <fullName evidence="11">DNA 5'-3' helicase subunit RecD</fullName>
    </alternativeName>
    <alternativeName>
        <fullName evidence="11">Exonuclease V subunit RecD</fullName>
        <shortName evidence="11">ExoV subunit RecD</shortName>
    </alternativeName>
    <alternativeName>
        <fullName evidence="11">Helicase/nuclease RecBCD subunit RecD</fullName>
    </alternativeName>
</protein>
<feature type="binding site" evidence="11">
    <location>
        <begin position="170"/>
        <end position="177"/>
    </location>
    <ligand>
        <name>ATP</name>
        <dbReference type="ChEBI" id="CHEBI:30616"/>
    </ligand>
</feature>
<keyword evidence="1 11" id="KW-0540">Nuclease</keyword>
<evidence type="ECO:0000259" key="12">
    <source>
        <dbReference type="SMART" id="SM00382"/>
    </source>
</evidence>
<keyword evidence="5 11" id="KW-0347">Helicase</keyword>
<dbReference type="InterPro" id="IPR041851">
    <property type="entry name" value="RecD_N_sf"/>
</dbReference>
<evidence type="ECO:0000256" key="11">
    <source>
        <dbReference type="HAMAP-Rule" id="MF_01487"/>
    </source>
</evidence>
<accession>A0AAJ5PUI5</accession>
<dbReference type="Proteomes" id="UP001163440">
    <property type="component" value="Chromosome"/>
</dbReference>
<dbReference type="Pfam" id="PF21185">
    <property type="entry name" value="RecD_N"/>
    <property type="match status" value="1"/>
</dbReference>
<evidence type="ECO:0000256" key="10">
    <source>
        <dbReference type="ARBA" id="ARBA00023235"/>
    </source>
</evidence>
<organism evidence="13 14">
    <name type="scientific">Buchnera aphidicola</name>
    <name type="common">Brevicoryne brassicae</name>
    <dbReference type="NCBI Taxonomy" id="911343"/>
    <lineage>
        <taxon>Bacteria</taxon>
        <taxon>Pseudomonadati</taxon>
        <taxon>Pseudomonadota</taxon>
        <taxon>Gammaproteobacteria</taxon>
        <taxon>Enterobacterales</taxon>
        <taxon>Erwiniaceae</taxon>
        <taxon>Buchnera</taxon>
    </lineage>
</organism>
<dbReference type="InterPro" id="IPR006344">
    <property type="entry name" value="RecD"/>
</dbReference>
<evidence type="ECO:0000256" key="7">
    <source>
        <dbReference type="ARBA" id="ARBA00022840"/>
    </source>
</evidence>
<dbReference type="InterPro" id="IPR050534">
    <property type="entry name" value="Coronavir_polyprotein_1ab"/>
</dbReference>
<dbReference type="EC" id="5.6.2.3" evidence="11"/>
<dbReference type="AlphaFoldDB" id="A0AAJ5PUI5"/>
<evidence type="ECO:0000256" key="5">
    <source>
        <dbReference type="ARBA" id="ARBA00022806"/>
    </source>
</evidence>
<dbReference type="GO" id="GO:0005524">
    <property type="term" value="F:ATP binding"/>
    <property type="evidence" value="ECO:0007669"/>
    <property type="project" value="UniProtKB-UniRule"/>
</dbReference>
<dbReference type="GO" id="GO:0009338">
    <property type="term" value="C:exodeoxyribonuclease V complex"/>
    <property type="evidence" value="ECO:0007669"/>
    <property type="project" value="InterPro"/>
</dbReference>
<dbReference type="CDD" id="cd18809">
    <property type="entry name" value="SF1_C_RecD"/>
    <property type="match status" value="1"/>
</dbReference>
<dbReference type="Pfam" id="PF13538">
    <property type="entry name" value="UvrD_C_2"/>
    <property type="match status" value="1"/>
</dbReference>
<comment type="function">
    <text evidence="11">A helicase/nuclease that prepares dsDNA breaks (DSB) for recombinational DNA repair. Binds to DSBs and unwinds DNA via a highly rapid and processive ATP-dependent bidirectional helicase activity. Unwinds dsDNA until it encounters a Chi (crossover hotspot instigator) sequence from the 3' direction. Cuts ssDNA a few nucleotides 3' to the Chi site. The properties and activities of the enzyme are changed at Chi. The Chi-altered holoenzyme produces a long 3'-ssDNA overhang and facilitates RecA-binding to the ssDNA for homologous DNA recombination and repair. Holoenzyme degrades any linearized DNA that is unable to undergo homologous recombination. In the holoenzyme this subunit has ssDNA-dependent ATPase and 5'-3' helicase activity. When added to pre-assembled RecBC greatly stimulates nuclease activity and augments holoenzyme processivity. Negatively regulates the RecA-loading ability of RecBCD.</text>
</comment>
<evidence type="ECO:0000256" key="9">
    <source>
        <dbReference type="ARBA" id="ARBA00023204"/>
    </source>
</evidence>
<dbReference type="PANTHER" id="PTHR43788:SF6">
    <property type="entry name" value="DNA HELICASE B"/>
    <property type="match status" value="1"/>
</dbReference>
<evidence type="ECO:0000313" key="13">
    <source>
        <dbReference type="EMBL" id="WAI19244.1"/>
    </source>
</evidence>
<dbReference type="GO" id="GO:0003677">
    <property type="term" value="F:DNA binding"/>
    <property type="evidence" value="ECO:0007669"/>
    <property type="project" value="UniProtKB-UniRule"/>
</dbReference>
<keyword evidence="4 11" id="KW-0378">Hydrolase</keyword>
<sequence length="609" mass="70948">MFILMKEALQKKMIRPIDFYFGEFISQKNSILMLVATCVSYENSNGHIYLPIKYFKKNYFFSVFNQKLVEKILIILGKKAKWEEELLKHSSVGNGSILTPLVLFKKKIYLYKMWKAEDNILKILDKEYKPKINKKICSRILDNLFPTNKKNIQKIAVALTLINNITFIVGGPGTGKTTTILKIIIALIKSSKKSIKIQLSAPTGKATTHLNEIVKNNIFNLYLSEKEKKNIPYNALTIHNLLGIQKISQKSFFERNSVSRLDVLIVDESSMIDILMMEKIFCSVSENTKLIFIGDHKQLRPIEAGFILKDICYYANYGYNSKTLDYIKELTKYIFLKKSNKKKSNFISNKICTLKKVYRFNKNSGIYFLSNAIYKKNKEIIANLFKNTIKNIFFHETNSIKQYKKMIEYITSNYKNFWDKIHKKTKIKEIIKTFQSYQVLCMLNHSPFGVYALNQQLEQDMHKKKMIKYFYVNDKTWYIGKPIVITKNNECLEVFNGNIGITNVSEKGILQVSFLQANDNIQNIPVKILRDYETAWTTTVHKSQGSEFTNTILILPNFYSQILNKDILYTGLTRSRETLNIFSTKDIFLKTIAKKIDIKNSLIDRINDF</sequence>
<evidence type="ECO:0000256" key="3">
    <source>
        <dbReference type="ARBA" id="ARBA00022763"/>
    </source>
</evidence>
<dbReference type="Pfam" id="PF13245">
    <property type="entry name" value="AAA_19"/>
    <property type="match status" value="1"/>
</dbReference>
<dbReference type="GO" id="GO:0000724">
    <property type="term" value="P:double-strand break repair via homologous recombination"/>
    <property type="evidence" value="ECO:0007669"/>
    <property type="project" value="UniProtKB-UniRule"/>
</dbReference>
<evidence type="ECO:0000256" key="8">
    <source>
        <dbReference type="ARBA" id="ARBA00023125"/>
    </source>
</evidence>
<evidence type="ECO:0000256" key="1">
    <source>
        <dbReference type="ARBA" id="ARBA00022722"/>
    </source>
</evidence>
<dbReference type="InterPro" id="IPR027785">
    <property type="entry name" value="UvrD-like_helicase_C"/>
</dbReference>
<keyword evidence="8 11" id="KW-0238">DNA-binding</keyword>
<dbReference type="EMBL" id="CP113406">
    <property type="protein sequence ID" value="WAI19244.1"/>
    <property type="molecule type" value="Genomic_DNA"/>
</dbReference>
<reference evidence="13" key="1">
    <citation type="submission" date="2022-11" db="EMBL/GenBank/DDBJ databases">
        <title>The whole genome sequencing of pests is an important tool to study the evolution of the plant-insect interaction and insecticide resistance.</title>
        <authorList>
            <person name="Kananovich Y."/>
        </authorList>
    </citation>
    <scope>NUCLEOTIDE SEQUENCE</scope>
    <source>
        <strain evidence="13">BSU_Bre_2018</strain>
    </source>
</reference>